<keyword evidence="6 9" id="KW-1133">Transmembrane helix</keyword>
<evidence type="ECO:0000256" key="7">
    <source>
        <dbReference type="ARBA" id="ARBA00023136"/>
    </source>
</evidence>
<evidence type="ECO:0000256" key="8">
    <source>
        <dbReference type="ARBA" id="ARBA00023306"/>
    </source>
</evidence>
<evidence type="ECO:0000313" key="12">
    <source>
        <dbReference type="Proteomes" id="UP001139410"/>
    </source>
</evidence>
<dbReference type="Pfam" id="PF08478">
    <property type="entry name" value="POTRA_1"/>
    <property type="match status" value="1"/>
</dbReference>
<dbReference type="GO" id="GO:0032153">
    <property type="term" value="C:cell division site"/>
    <property type="evidence" value="ECO:0007669"/>
    <property type="project" value="UniProtKB-UniRule"/>
</dbReference>
<evidence type="ECO:0000256" key="1">
    <source>
        <dbReference type="ARBA" id="ARBA00004370"/>
    </source>
</evidence>
<dbReference type="PANTHER" id="PTHR35851">
    <property type="entry name" value="CELL DIVISION PROTEIN FTSQ"/>
    <property type="match status" value="1"/>
</dbReference>
<keyword evidence="4 9" id="KW-0132">Cell division</keyword>
<dbReference type="AlphaFoldDB" id="A0A9X1TXX1"/>
<feature type="transmembrane region" description="Helical" evidence="9">
    <location>
        <begin position="12"/>
        <end position="31"/>
    </location>
</feature>
<protein>
    <recommendedName>
        <fullName evidence="9">Cell division protein FtsQ</fullName>
    </recommendedName>
</protein>
<dbReference type="Gene3D" id="3.10.20.310">
    <property type="entry name" value="membrane protein fhac"/>
    <property type="match status" value="1"/>
</dbReference>
<evidence type="ECO:0000259" key="10">
    <source>
        <dbReference type="PROSITE" id="PS51779"/>
    </source>
</evidence>
<evidence type="ECO:0000256" key="9">
    <source>
        <dbReference type="HAMAP-Rule" id="MF_00911"/>
    </source>
</evidence>
<organism evidence="11 12">
    <name type="scientific">Sphingomonas cremea</name>
    <dbReference type="NCBI Taxonomy" id="2904799"/>
    <lineage>
        <taxon>Bacteria</taxon>
        <taxon>Pseudomonadati</taxon>
        <taxon>Pseudomonadota</taxon>
        <taxon>Alphaproteobacteria</taxon>
        <taxon>Sphingomonadales</taxon>
        <taxon>Sphingomonadaceae</taxon>
        <taxon>Sphingomonas</taxon>
    </lineage>
</organism>
<dbReference type="Proteomes" id="UP001139410">
    <property type="component" value="Unassembled WGS sequence"/>
</dbReference>
<dbReference type="GO" id="GO:0090529">
    <property type="term" value="P:cell septum assembly"/>
    <property type="evidence" value="ECO:0007669"/>
    <property type="project" value="InterPro"/>
</dbReference>
<dbReference type="PROSITE" id="PS51779">
    <property type="entry name" value="POTRA"/>
    <property type="match status" value="1"/>
</dbReference>
<dbReference type="Gene3D" id="3.40.50.11690">
    <property type="entry name" value="Cell division protein FtsQ/DivIB"/>
    <property type="match status" value="1"/>
</dbReference>
<gene>
    <name evidence="9" type="primary">ftsQ</name>
    <name evidence="11" type="ORF">LVY65_11325</name>
</gene>
<dbReference type="GO" id="GO:0043093">
    <property type="term" value="P:FtsZ-dependent cytokinesis"/>
    <property type="evidence" value="ECO:0007669"/>
    <property type="project" value="UniProtKB-UniRule"/>
</dbReference>
<evidence type="ECO:0000256" key="6">
    <source>
        <dbReference type="ARBA" id="ARBA00022989"/>
    </source>
</evidence>
<name>A0A9X1TXX1_9SPHN</name>
<keyword evidence="8 9" id="KW-0131">Cell cycle</keyword>
<dbReference type="InterPro" id="IPR005548">
    <property type="entry name" value="Cell_div_FtsQ/DivIB_C"/>
</dbReference>
<keyword evidence="5 9" id="KW-0812">Transmembrane</keyword>
<accession>A0A9X1TXX1</accession>
<dbReference type="HAMAP" id="MF_00911">
    <property type="entry name" value="FtsQ_subfam"/>
    <property type="match status" value="1"/>
</dbReference>
<dbReference type="RefSeq" id="WP_235068356.1">
    <property type="nucleotide sequence ID" value="NZ_JAKFGM010000003.1"/>
</dbReference>
<evidence type="ECO:0000256" key="3">
    <source>
        <dbReference type="ARBA" id="ARBA00022519"/>
    </source>
</evidence>
<dbReference type="GO" id="GO:0005886">
    <property type="term" value="C:plasma membrane"/>
    <property type="evidence" value="ECO:0007669"/>
    <property type="project" value="UniProtKB-SubCell"/>
</dbReference>
<comment type="similarity">
    <text evidence="9">Belongs to the FtsQ/DivIB family. FtsQ subfamily.</text>
</comment>
<keyword evidence="2 9" id="KW-1003">Cell membrane</keyword>
<evidence type="ECO:0000256" key="4">
    <source>
        <dbReference type="ARBA" id="ARBA00022618"/>
    </source>
</evidence>
<evidence type="ECO:0000256" key="2">
    <source>
        <dbReference type="ARBA" id="ARBA00022475"/>
    </source>
</evidence>
<evidence type="ECO:0000256" key="5">
    <source>
        <dbReference type="ARBA" id="ARBA00022692"/>
    </source>
</evidence>
<comment type="caution">
    <text evidence="11">The sequence shown here is derived from an EMBL/GenBank/DDBJ whole genome shotgun (WGS) entry which is preliminary data.</text>
</comment>
<dbReference type="InterPro" id="IPR013685">
    <property type="entry name" value="POTRA_FtsQ_type"/>
</dbReference>
<keyword evidence="7 9" id="KW-0472">Membrane</keyword>
<feature type="domain" description="POTRA" evidence="10">
    <location>
        <begin position="50"/>
        <end position="118"/>
    </location>
</feature>
<comment type="subcellular location">
    <subcellularLocation>
        <location evidence="9">Cell inner membrane</location>
        <topology evidence="9">Single-pass type II membrane protein</topology>
    </subcellularLocation>
    <subcellularLocation>
        <location evidence="1">Membrane</location>
    </subcellularLocation>
    <text evidence="9">Localizes to the division septum.</text>
</comment>
<sequence>MPVKEAEANRLAAWAFGLFIVAIAGVALVALDVPSKLALAAGEAVGDAGFRVKSVDIQGIRRMDPRPVYDIALDQKTTAMPLLDVSDIRNRLLKFGWVKDARVSRRFPDTLVIDIVERTPTALWQDDDRLTLIDAEGAVLDRVQVSQMPDLPLLIGKGANAQTIQLGRLLDKAPALKAQLVSATWVGQRRWDLSFQSGETVALPEGEAQASAALVKFAKMDKSAGLLGRGILRFDLRIPGKMTVRLPREPGEPIVPEPVSES</sequence>
<reference evidence="11" key="1">
    <citation type="submission" date="2022-01" db="EMBL/GenBank/DDBJ databases">
        <authorList>
            <person name="Jo J.-H."/>
            <person name="Im W.-T."/>
        </authorList>
    </citation>
    <scope>NUCLEOTIDE SEQUENCE</scope>
    <source>
        <strain evidence="11">G124</strain>
    </source>
</reference>
<proteinExistence type="inferred from homology"/>
<dbReference type="EMBL" id="JAKFGM010000003">
    <property type="protein sequence ID" value="MCF2515650.1"/>
    <property type="molecule type" value="Genomic_DNA"/>
</dbReference>
<keyword evidence="12" id="KW-1185">Reference proteome</keyword>
<comment type="function">
    <text evidence="9">Essential cell division protein.</text>
</comment>
<dbReference type="PANTHER" id="PTHR35851:SF1">
    <property type="entry name" value="CELL DIVISION PROTEIN FTSQ"/>
    <property type="match status" value="1"/>
</dbReference>
<keyword evidence="3 9" id="KW-0997">Cell inner membrane</keyword>
<dbReference type="Pfam" id="PF03799">
    <property type="entry name" value="FtsQ_DivIB_C"/>
    <property type="match status" value="1"/>
</dbReference>
<dbReference type="InterPro" id="IPR026579">
    <property type="entry name" value="FtsQ"/>
</dbReference>
<evidence type="ECO:0000313" key="11">
    <source>
        <dbReference type="EMBL" id="MCF2515650.1"/>
    </source>
</evidence>
<dbReference type="InterPro" id="IPR034746">
    <property type="entry name" value="POTRA"/>
</dbReference>
<dbReference type="InterPro" id="IPR045335">
    <property type="entry name" value="FtsQ_C_sf"/>
</dbReference>